<gene>
    <name evidence="1" type="ORF">LTRI10_LOCUS35982</name>
</gene>
<dbReference type="EMBL" id="OZ034819">
    <property type="protein sequence ID" value="CAL1395556.1"/>
    <property type="molecule type" value="Genomic_DNA"/>
</dbReference>
<protein>
    <submittedName>
        <fullName evidence="1">Uncharacterized protein</fullName>
    </submittedName>
</protein>
<accession>A0AAV2FB88</accession>
<proteinExistence type="predicted"/>
<evidence type="ECO:0000313" key="1">
    <source>
        <dbReference type="EMBL" id="CAL1395556.1"/>
    </source>
</evidence>
<organism evidence="1 2">
    <name type="scientific">Linum trigynum</name>
    <dbReference type="NCBI Taxonomy" id="586398"/>
    <lineage>
        <taxon>Eukaryota</taxon>
        <taxon>Viridiplantae</taxon>
        <taxon>Streptophyta</taxon>
        <taxon>Embryophyta</taxon>
        <taxon>Tracheophyta</taxon>
        <taxon>Spermatophyta</taxon>
        <taxon>Magnoliopsida</taxon>
        <taxon>eudicotyledons</taxon>
        <taxon>Gunneridae</taxon>
        <taxon>Pentapetalae</taxon>
        <taxon>rosids</taxon>
        <taxon>fabids</taxon>
        <taxon>Malpighiales</taxon>
        <taxon>Linaceae</taxon>
        <taxon>Linum</taxon>
    </lineage>
</organism>
<dbReference type="Proteomes" id="UP001497516">
    <property type="component" value="Chromosome 6"/>
</dbReference>
<keyword evidence="2" id="KW-1185">Reference proteome</keyword>
<sequence>MTQPQQVITWCGAGEWRRAIGECATSAGGGKCDRFYVLELRWKTMADPALEGLLRSDGDGLFFEKGFGEIGEGWAPMEDGDEGN</sequence>
<reference evidence="1 2" key="1">
    <citation type="submission" date="2024-04" db="EMBL/GenBank/DDBJ databases">
        <authorList>
            <person name="Fracassetti M."/>
        </authorList>
    </citation>
    <scope>NUCLEOTIDE SEQUENCE [LARGE SCALE GENOMIC DNA]</scope>
</reference>
<evidence type="ECO:0000313" key="2">
    <source>
        <dbReference type="Proteomes" id="UP001497516"/>
    </source>
</evidence>
<name>A0AAV2FB88_9ROSI</name>
<dbReference type="AlphaFoldDB" id="A0AAV2FB88"/>